<dbReference type="GeneID" id="32477934"/>
<dbReference type="AlphaFoldDB" id="C4V1D9"/>
<evidence type="ECO:0000313" key="3">
    <source>
        <dbReference type="Proteomes" id="UP000005309"/>
    </source>
</evidence>
<accession>C4V1D9</accession>
<dbReference type="STRING" id="638302.HMPREF0908_0333"/>
<protein>
    <recommendedName>
        <fullName evidence="4">Outer membrane lipoprotein carrier protein LolA</fullName>
    </recommendedName>
</protein>
<reference evidence="2 3" key="1">
    <citation type="submission" date="2009-04" db="EMBL/GenBank/DDBJ databases">
        <authorList>
            <person name="Qin X."/>
            <person name="Bachman B."/>
            <person name="Battles P."/>
            <person name="Bell A."/>
            <person name="Bess C."/>
            <person name="Bickham C."/>
            <person name="Chaboub L."/>
            <person name="Chen D."/>
            <person name="Coyle M."/>
            <person name="Deiros D.R."/>
            <person name="Dinh H."/>
            <person name="Forbes L."/>
            <person name="Fowler G."/>
            <person name="Francisco L."/>
            <person name="Fu Q."/>
            <person name="Gubbala S."/>
            <person name="Hale W."/>
            <person name="Han Y."/>
            <person name="Hemphill L."/>
            <person name="Highlander S.K."/>
            <person name="Hirani K."/>
            <person name="Hogues M."/>
            <person name="Jackson L."/>
            <person name="Jakkamsetti A."/>
            <person name="Javaid M."/>
            <person name="Jiang H."/>
            <person name="Korchina V."/>
            <person name="Kovar C."/>
            <person name="Lara F."/>
            <person name="Lee S."/>
            <person name="Mata R."/>
            <person name="Mathew T."/>
            <person name="Moen C."/>
            <person name="Morales K."/>
            <person name="Munidasa M."/>
            <person name="Nazareth L."/>
            <person name="Ngo R."/>
            <person name="Nguyen L."/>
            <person name="Okwuonu G."/>
            <person name="Ongeri F."/>
            <person name="Patil S."/>
            <person name="Petrosino J."/>
            <person name="Pham C."/>
            <person name="Pham P."/>
            <person name="Pu L.-L."/>
            <person name="Puazo M."/>
            <person name="Raj R."/>
            <person name="Reid J."/>
            <person name="Rouhana J."/>
            <person name="Saada N."/>
            <person name="Shang Y."/>
            <person name="Simmons D."/>
            <person name="Thornton R."/>
            <person name="Warren J."/>
            <person name="Weissenberger G."/>
            <person name="Zhang J."/>
            <person name="Zhang L."/>
            <person name="Zhou C."/>
            <person name="Zhu D."/>
            <person name="Muzny D."/>
            <person name="Worley K."/>
            <person name="Gibbs R."/>
        </authorList>
    </citation>
    <scope>NUCLEOTIDE SEQUENCE [LARGE SCALE GENOMIC DNA]</scope>
    <source>
        <strain evidence="2 3">ATCC 43531</strain>
    </source>
</reference>
<organism evidence="2 3">
    <name type="scientific">Selenomonas flueggei ATCC 43531</name>
    <dbReference type="NCBI Taxonomy" id="638302"/>
    <lineage>
        <taxon>Bacteria</taxon>
        <taxon>Bacillati</taxon>
        <taxon>Bacillota</taxon>
        <taxon>Negativicutes</taxon>
        <taxon>Selenomonadales</taxon>
        <taxon>Selenomonadaceae</taxon>
        <taxon>Selenomonas</taxon>
    </lineage>
</organism>
<name>C4V1D9_9FIRM</name>
<keyword evidence="3" id="KW-1185">Reference proteome</keyword>
<dbReference type="HOGENOM" id="CLU_1266163_0_0_9"/>
<sequence length="218" mass="24247">MSIKKILMSAICTVSILVSTASAENKENTEPWTAPLEAAILEGFGTRFAILLPPIEAYRIGVFSPSPGDGFGFIGNTFPASDSTREIYLGITSENFPASSAHKTAADRLNENVDRFIANMPMLKSKSSHISQDISLSQDGHPARLIRIAHENEAIRRDLLFVAADNREWRIDILYYILEPQQSTRIDTIFSSIKIDRSNATEPVIHFDGFQPTKSFEE</sequence>
<comment type="caution">
    <text evidence="2">The sequence shown here is derived from an EMBL/GenBank/DDBJ whole genome shotgun (WGS) entry which is preliminary data.</text>
</comment>
<dbReference type="RefSeq" id="WP_006690597.1">
    <property type="nucleotide sequence ID" value="NZ_GG694007.1"/>
</dbReference>
<evidence type="ECO:0000256" key="1">
    <source>
        <dbReference type="SAM" id="SignalP"/>
    </source>
</evidence>
<dbReference type="Proteomes" id="UP000005309">
    <property type="component" value="Unassembled WGS sequence"/>
</dbReference>
<dbReference type="OrthoDB" id="9819486at2"/>
<keyword evidence="1" id="KW-0732">Signal</keyword>
<proteinExistence type="predicted"/>
<evidence type="ECO:0000313" key="2">
    <source>
        <dbReference type="EMBL" id="EEQ49265.1"/>
    </source>
</evidence>
<evidence type="ECO:0008006" key="4">
    <source>
        <dbReference type="Google" id="ProtNLM"/>
    </source>
</evidence>
<gene>
    <name evidence="2" type="ORF">HMPREF0908_0333</name>
</gene>
<feature type="signal peptide" evidence="1">
    <location>
        <begin position="1"/>
        <end position="23"/>
    </location>
</feature>
<dbReference type="EMBL" id="ACLA01000005">
    <property type="protein sequence ID" value="EEQ49265.1"/>
    <property type="molecule type" value="Genomic_DNA"/>
</dbReference>
<feature type="chain" id="PRO_5002943007" description="Outer membrane lipoprotein carrier protein LolA" evidence="1">
    <location>
        <begin position="24"/>
        <end position="218"/>
    </location>
</feature>